<gene>
    <name evidence="1" type="ORF">N656DRAFT_785218</name>
</gene>
<sequence length="207" mass="23874">MYGDDELLLQNAVPPLKFRLGSQLVVAEKAELLDPHRTVYRLDLKPPPLLGLPPTVILKKRKADWEEEFEKEKQAYDVLKPIQGTIIPHFYGEAVYDGSPTLVLSFIVGKTLFELWRDLPENDLRQRLEEALSALTSYGVHYTDMKLDNFLMVNDGRVMVVDLEQVEFDTTTTWEESINSANVDSLIETLRMMRQYCDRSAARARQR</sequence>
<dbReference type="EMBL" id="MU853373">
    <property type="protein sequence ID" value="KAK4107444.1"/>
    <property type="molecule type" value="Genomic_DNA"/>
</dbReference>
<accession>A0AAN6T7Z9</accession>
<dbReference type="PANTHER" id="PTHR37171:SF1">
    <property type="entry name" value="SERINE_THREONINE-PROTEIN KINASE YRZF-RELATED"/>
    <property type="match status" value="1"/>
</dbReference>
<dbReference type="AlphaFoldDB" id="A0AAN6T7Z9"/>
<dbReference type="Gene3D" id="1.10.510.10">
    <property type="entry name" value="Transferase(Phosphotransferase) domain 1"/>
    <property type="match status" value="1"/>
</dbReference>
<organism evidence="1 2">
    <name type="scientific">Canariomyces notabilis</name>
    <dbReference type="NCBI Taxonomy" id="2074819"/>
    <lineage>
        <taxon>Eukaryota</taxon>
        <taxon>Fungi</taxon>
        <taxon>Dikarya</taxon>
        <taxon>Ascomycota</taxon>
        <taxon>Pezizomycotina</taxon>
        <taxon>Sordariomycetes</taxon>
        <taxon>Sordariomycetidae</taxon>
        <taxon>Sordariales</taxon>
        <taxon>Chaetomiaceae</taxon>
        <taxon>Canariomyces</taxon>
    </lineage>
</organism>
<evidence type="ECO:0000313" key="1">
    <source>
        <dbReference type="EMBL" id="KAK4107444.1"/>
    </source>
</evidence>
<dbReference type="SUPFAM" id="SSF56112">
    <property type="entry name" value="Protein kinase-like (PK-like)"/>
    <property type="match status" value="1"/>
</dbReference>
<proteinExistence type="predicted"/>
<dbReference type="InterPro" id="IPR052396">
    <property type="entry name" value="Meiotic_Drive_Suppr_Kinase"/>
</dbReference>
<dbReference type="Proteomes" id="UP001302812">
    <property type="component" value="Unassembled WGS sequence"/>
</dbReference>
<dbReference type="GeneID" id="89940457"/>
<name>A0AAN6T7Z9_9PEZI</name>
<reference evidence="1" key="2">
    <citation type="submission" date="2023-05" db="EMBL/GenBank/DDBJ databases">
        <authorList>
            <consortium name="Lawrence Berkeley National Laboratory"/>
            <person name="Steindorff A."/>
            <person name="Hensen N."/>
            <person name="Bonometti L."/>
            <person name="Westerberg I."/>
            <person name="Brannstrom I.O."/>
            <person name="Guillou S."/>
            <person name="Cros-Aarteil S."/>
            <person name="Calhoun S."/>
            <person name="Haridas S."/>
            <person name="Kuo A."/>
            <person name="Mondo S."/>
            <person name="Pangilinan J."/>
            <person name="Riley R."/>
            <person name="Labutti K."/>
            <person name="Andreopoulos B."/>
            <person name="Lipzen A."/>
            <person name="Chen C."/>
            <person name="Yanf M."/>
            <person name="Daum C."/>
            <person name="Ng V."/>
            <person name="Clum A."/>
            <person name="Ohm R."/>
            <person name="Martin F."/>
            <person name="Silar P."/>
            <person name="Natvig D."/>
            <person name="Lalanne C."/>
            <person name="Gautier V."/>
            <person name="Ament-Velasquez S.L."/>
            <person name="Kruys A."/>
            <person name="Hutchinson M.I."/>
            <person name="Powell A.J."/>
            <person name="Barry K."/>
            <person name="Miller A.N."/>
            <person name="Grigoriev I.V."/>
            <person name="Debuchy R."/>
            <person name="Gladieux P."/>
            <person name="Thoren M.H."/>
            <person name="Johannesson H."/>
        </authorList>
    </citation>
    <scope>NUCLEOTIDE SEQUENCE</scope>
    <source>
        <strain evidence="1">CBS 508.74</strain>
    </source>
</reference>
<protein>
    <recommendedName>
        <fullName evidence="3">Protein kinase domain-containing protein</fullName>
    </recommendedName>
</protein>
<dbReference type="PANTHER" id="PTHR37171">
    <property type="entry name" value="SERINE/THREONINE-PROTEIN KINASE YRZF-RELATED"/>
    <property type="match status" value="1"/>
</dbReference>
<dbReference type="InterPro" id="IPR011009">
    <property type="entry name" value="Kinase-like_dom_sf"/>
</dbReference>
<comment type="caution">
    <text evidence="1">The sequence shown here is derived from an EMBL/GenBank/DDBJ whole genome shotgun (WGS) entry which is preliminary data.</text>
</comment>
<evidence type="ECO:0008006" key="3">
    <source>
        <dbReference type="Google" id="ProtNLM"/>
    </source>
</evidence>
<evidence type="ECO:0000313" key="2">
    <source>
        <dbReference type="Proteomes" id="UP001302812"/>
    </source>
</evidence>
<keyword evidence="2" id="KW-1185">Reference proteome</keyword>
<dbReference type="RefSeq" id="XP_064665014.1">
    <property type="nucleotide sequence ID" value="XM_064816332.1"/>
</dbReference>
<reference evidence="1" key="1">
    <citation type="journal article" date="2023" name="Mol. Phylogenet. Evol.">
        <title>Genome-scale phylogeny and comparative genomics of the fungal order Sordariales.</title>
        <authorList>
            <person name="Hensen N."/>
            <person name="Bonometti L."/>
            <person name="Westerberg I."/>
            <person name="Brannstrom I.O."/>
            <person name="Guillou S."/>
            <person name="Cros-Aarteil S."/>
            <person name="Calhoun S."/>
            <person name="Haridas S."/>
            <person name="Kuo A."/>
            <person name="Mondo S."/>
            <person name="Pangilinan J."/>
            <person name="Riley R."/>
            <person name="LaButti K."/>
            <person name="Andreopoulos B."/>
            <person name="Lipzen A."/>
            <person name="Chen C."/>
            <person name="Yan M."/>
            <person name="Daum C."/>
            <person name="Ng V."/>
            <person name="Clum A."/>
            <person name="Steindorff A."/>
            <person name="Ohm R.A."/>
            <person name="Martin F."/>
            <person name="Silar P."/>
            <person name="Natvig D.O."/>
            <person name="Lalanne C."/>
            <person name="Gautier V."/>
            <person name="Ament-Velasquez S.L."/>
            <person name="Kruys A."/>
            <person name="Hutchinson M.I."/>
            <person name="Powell A.J."/>
            <person name="Barry K."/>
            <person name="Miller A.N."/>
            <person name="Grigoriev I.V."/>
            <person name="Debuchy R."/>
            <person name="Gladieux P."/>
            <person name="Hiltunen Thoren M."/>
            <person name="Johannesson H."/>
        </authorList>
    </citation>
    <scope>NUCLEOTIDE SEQUENCE</scope>
    <source>
        <strain evidence="1">CBS 508.74</strain>
    </source>
</reference>